<name>A0ABQ2XSI7_9ACTN</name>
<gene>
    <name evidence="2" type="ORF">GCM10010383_73040</name>
</gene>
<reference evidence="3" key="1">
    <citation type="journal article" date="2019" name="Int. J. Syst. Evol. Microbiol.">
        <title>The Global Catalogue of Microorganisms (GCM) 10K type strain sequencing project: providing services to taxonomists for standard genome sequencing and annotation.</title>
        <authorList>
            <consortium name="The Broad Institute Genomics Platform"/>
            <consortium name="The Broad Institute Genome Sequencing Center for Infectious Disease"/>
            <person name="Wu L."/>
            <person name="Ma J."/>
        </authorList>
    </citation>
    <scope>NUCLEOTIDE SEQUENCE [LARGE SCALE GENOMIC DNA]</scope>
    <source>
        <strain evidence="3">JCM 4866</strain>
    </source>
</reference>
<comment type="caution">
    <text evidence="2">The sequence shown here is derived from an EMBL/GenBank/DDBJ whole genome shotgun (WGS) entry which is preliminary data.</text>
</comment>
<organism evidence="2 3">
    <name type="scientific">Streptomyces lomondensis</name>
    <dbReference type="NCBI Taxonomy" id="68229"/>
    <lineage>
        <taxon>Bacteria</taxon>
        <taxon>Bacillati</taxon>
        <taxon>Actinomycetota</taxon>
        <taxon>Actinomycetes</taxon>
        <taxon>Kitasatosporales</taxon>
        <taxon>Streptomycetaceae</taxon>
        <taxon>Streptomyces</taxon>
    </lineage>
</organism>
<evidence type="ECO:0000256" key="1">
    <source>
        <dbReference type="SAM" id="SignalP"/>
    </source>
</evidence>
<feature type="chain" id="PRO_5046888522" description="Lipoprotein" evidence="1">
    <location>
        <begin position="27"/>
        <end position="230"/>
    </location>
</feature>
<sequence length="230" mass="23274">MTATRSRLFPALGVLLAGGMFLTACGSEDSAASNPARPSSAPVAATGAVAGTFTGTLTYWAPGKLRVGERAFWVAQDTQIWGSGGICGDGKGHSLVECTVGQLEKAAKKGTVRVEVTVGKDGIASKVVDQTPNKTAASGGEGAGGNSGVAGTFAGTLTYWAPGKLRVGERAFWLANDTEIWGSGGICGDGKGHSLVECTVGQLEKAAKKGTVRVEVTVGKDGIASKVTEQ</sequence>
<dbReference type="Proteomes" id="UP000617743">
    <property type="component" value="Unassembled WGS sequence"/>
</dbReference>
<proteinExistence type="predicted"/>
<evidence type="ECO:0000313" key="2">
    <source>
        <dbReference type="EMBL" id="GGX32140.1"/>
    </source>
</evidence>
<evidence type="ECO:0008006" key="4">
    <source>
        <dbReference type="Google" id="ProtNLM"/>
    </source>
</evidence>
<accession>A0ABQ2XSI7</accession>
<evidence type="ECO:0000313" key="3">
    <source>
        <dbReference type="Proteomes" id="UP000617743"/>
    </source>
</evidence>
<feature type="signal peptide" evidence="1">
    <location>
        <begin position="1"/>
        <end position="26"/>
    </location>
</feature>
<keyword evidence="3" id="KW-1185">Reference proteome</keyword>
<dbReference type="PROSITE" id="PS51257">
    <property type="entry name" value="PROKAR_LIPOPROTEIN"/>
    <property type="match status" value="1"/>
</dbReference>
<dbReference type="EMBL" id="BMWC01000017">
    <property type="protein sequence ID" value="GGX32140.1"/>
    <property type="molecule type" value="Genomic_DNA"/>
</dbReference>
<dbReference type="RefSeq" id="WP_190054579.1">
    <property type="nucleotide sequence ID" value="NZ_BMWC01000017.1"/>
</dbReference>
<keyword evidence="1" id="KW-0732">Signal</keyword>
<protein>
    <recommendedName>
        <fullName evidence="4">Lipoprotein</fullName>
    </recommendedName>
</protein>